<dbReference type="CDD" id="cd09859">
    <property type="entry name" value="PIN_53EXO"/>
    <property type="match status" value="1"/>
</dbReference>
<evidence type="ECO:0000259" key="18">
    <source>
        <dbReference type="SMART" id="SM00475"/>
    </source>
</evidence>
<evidence type="ECO:0000256" key="4">
    <source>
        <dbReference type="ARBA" id="ARBA00012417"/>
    </source>
</evidence>
<comment type="function">
    <text evidence="1 17">In addition to polymerase activity, this DNA polymerase exhibits 5'-3' exonuclease activity.</text>
</comment>
<dbReference type="SMART" id="SM00279">
    <property type="entry name" value="HhH2"/>
    <property type="match status" value="1"/>
</dbReference>
<gene>
    <name evidence="17 20" type="primary">polA</name>
    <name evidence="20" type="ORF">CAXC1_140004</name>
</gene>
<keyword evidence="12 17" id="KW-0239">DNA-directed DNA polymerase</keyword>
<evidence type="ECO:0000256" key="13">
    <source>
        <dbReference type="ARBA" id="ARBA00023125"/>
    </source>
</evidence>
<evidence type="ECO:0000256" key="3">
    <source>
        <dbReference type="ARBA" id="ARBA00011541"/>
    </source>
</evidence>
<evidence type="ECO:0000313" key="21">
    <source>
        <dbReference type="Proteomes" id="UP001314181"/>
    </source>
</evidence>
<evidence type="ECO:0000256" key="10">
    <source>
        <dbReference type="ARBA" id="ARBA00022763"/>
    </source>
</evidence>
<protein>
    <recommendedName>
        <fullName evidence="5 16">DNA polymerase I</fullName>
        <ecNumber evidence="4 16">2.7.7.7</ecNumber>
    </recommendedName>
</protein>
<reference evidence="20 21" key="1">
    <citation type="submission" date="2024-01" db="EMBL/GenBank/DDBJ databases">
        <authorList>
            <person name="Kunselman E."/>
        </authorList>
    </citation>
    <scope>NUCLEOTIDE SEQUENCE [LARGE SCALE GENOMIC DNA]</scope>
    <source>
        <strain evidence="20">2 abalone samples</strain>
    </source>
</reference>
<dbReference type="RefSeq" id="WP_338363421.1">
    <property type="nucleotide sequence ID" value="NZ_CAWVOK010000005.1"/>
</dbReference>
<organism evidence="20 21">
    <name type="scientific">Candidatus Xenohaliotis californiensis</name>
    <dbReference type="NCBI Taxonomy" id="84677"/>
    <lineage>
        <taxon>Bacteria</taxon>
        <taxon>Pseudomonadati</taxon>
        <taxon>Pseudomonadota</taxon>
        <taxon>Alphaproteobacteria</taxon>
        <taxon>Rickettsiales</taxon>
        <taxon>Anaplasmataceae</taxon>
        <taxon>Candidatus Xenohaliotis</taxon>
    </lineage>
</organism>
<dbReference type="Pfam" id="PF00476">
    <property type="entry name" value="DNA_pol_A"/>
    <property type="match status" value="1"/>
</dbReference>
<evidence type="ECO:0000256" key="7">
    <source>
        <dbReference type="ARBA" id="ARBA00022695"/>
    </source>
</evidence>
<evidence type="ECO:0000256" key="9">
    <source>
        <dbReference type="ARBA" id="ARBA00022722"/>
    </source>
</evidence>
<keyword evidence="20" id="KW-0547">Nucleotide-binding</keyword>
<dbReference type="InterPro" id="IPR018320">
    <property type="entry name" value="DNA_polymerase_1"/>
</dbReference>
<dbReference type="SUPFAM" id="SSF88723">
    <property type="entry name" value="PIN domain-like"/>
    <property type="match status" value="1"/>
</dbReference>
<dbReference type="GO" id="GO:0003887">
    <property type="term" value="F:DNA-directed DNA polymerase activity"/>
    <property type="evidence" value="ECO:0007669"/>
    <property type="project" value="UniProtKB-EC"/>
</dbReference>
<sequence length="892" mass="100450">MSCIALIDGYNFIFRAYYSHHSLTTSDNFPTGALYGFTSMILKFLSSRKFDYIAVVCDSAEKTFRHDLYADYKANRTAAPLDLLKQLPLIDEAITALSLPLIRCPGFEADDLIATLAKKSVAMGIEVEIVSSDKDLAQLVDDMVYIYNPHKEIEMHANEVFEKFGVYPDKLLDLLSLVGDVSDNIPGAYGIGIKTAVKLINEFGSLEKLIDNVNSIKAAKCKEKIINALDNIVLSRSLIVLHNDAPVGKTSIKDLKIGSADTNLINNFLAKYEFRALTNRFEKLFNVSLSRNENIAKSKRIDTITELSLVKEKLQKAYDAGIFAIEIFSFKGAVKGILLGFEEPDDYFFVPTFEPNNLSLDFNTELKAIPIRDLLDILSELLGSMDVIKIVFDAKSLLHICDHFNLLFVAYRDLSTMFYAIKSYTNDSSPSAIATILGKDKLLDYDNQWFNNGDIDSSFESLAKGFVSSIAVYNHLNKELWYKNVCYIYEMIDAPSIRVLTSMESLGVAIDRFYLKVLMTEFNNRSAVLENAIYQMAGIKFNINSPKQLNEVLFEHMGIEHKGRSKKANIYSTDSIVLESLEENGVEIAGKILGWRSMNKLVNTYLLPLLKNSEMDGRVRTNYLINGTVTGRLSSVGPNLQNIPIKDTEGRKIRRAFVAKKNSLLVSVDYSQIELRILAHYAEVTDLITAFRNDIDVHTATAAAVFNCKTTEVTDTERRKAKMINFGIVYGISAFGLSKRLGCSVQEANKYIDDYFNRYPGIKSYIDNIKNEAKKMGFVRTIYGRYCFVPSINSGNYALRSYAERMAINAPMQGSAADIMKLAMIKVFNLLNKYGLKSNIIMQIHDELVLECPIDELHTVKDILLESMMDRFSLSVPLVVDIKYGMNWLEMS</sequence>
<keyword evidence="17" id="KW-0378">Hydrolase</keyword>
<dbReference type="InterPro" id="IPR002421">
    <property type="entry name" value="5-3_exonuclease"/>
</dbReference>
<evidence type="ECO:0000259" key="19">
    <source>
        <dbReference type="SMART" id="SM00482"/>
    </source>
</evidence>
<dbReference type="InterPro" id="IPR001098">
    <property type="entry name" value="DNA-dir_DNA_pol_A_palm_dom"/>
</dbReference>
<dbReference type="SUPFAM" id="SSF47807">
    <property type="entry name" value="5' to 3' exonuclease, C-terminal subdomain"/>
    <property type="match status" value="1"/>
</dbReference>
<dbReference type="InterPro" id="IPR036279">
    <property type="entry name" value="5-3_exonuclease_C_sf"/>
</dbReference>
<feature type="domain" description="5'-3' exonuclease" evidence="18">
    <location>
        <begin position="2"/>
        <end position="258"/>
    </location>
</feature>
<dbReference type="SUPFAM" id="SSF56672">
    <property type="entry name" value="DNA/RNA polymerases"/>
    <property type="match status" value="1"/>
</dbReference>
<evidence type="ECO:0000256" key="6">
    <source>
        <dbReference type="ARBA" id="ARBA00022679"/>
    </source>
</evidence>
<accession>A0ABP0ERS0</accession>
<evidence type="ECO:0000256" key="17">
    <source>
        <dbReference type="RuleBase" id="RU004460"/>
    </source>
</evidence>
<keyword evidence="21" id="KW-1185">Reference proteome</keyword>
<dbReference type="InterPro" id="IPR019760">
    <property type="entry name" value="DNA-dir_DNA_pol_A_CS"/>
</dbReference>
<keyword evidence="9" id="KW-0540">Nuclease</keyword>
<dbReference type="InterPro" id="IPR008918">
    <property type="entry name" value="HhH2"/>
</dbReference>
<dbReference type="Proteomes" id="UP001314181">
    <property type="component" value="Unassembled WGS sequence"/>
</dbReference>
<dbReference type="InterPro" id="IPR020046">
    <property type="entry name" value="5-3_exonucl_a-hlix_arch_N"/>
</dbReference>
<keyword evidence="7 17" id="KW-0548">Nucleotidyltransferase</keyword>
<dbReference type="PROSITE" id="PS00447">
    <property type="entry name" value="DNA_POLYMERASE_A"/>
    <property type="match status" value="1"/>
</dbReference>
<evidence type="ECO:0000256" key="16">
    <source>
        <dbReference type="NCBIfam" id="TIGR00593"/>
    </source>
</evidence>
<dbReference type="Pfam" id="PF02739">
    <property type="entry name" value="5_3_exonuc_N"/>
    <property type="match status" value="1"/>
</dbReference>
<dbReference type="Gene3D" id="3.40.50.1010">
    <property type="entry name" value="5'-nuclease"/>
    <property type="match status" value="1"/>
</dbReference>
<comment type="caution">
    <text evidence="20">The sequence shown here is derived from an EMBL/GenBank/DDBJ whole genome shotgun (WGS) entry which is preliminary data.</text>
</comment>
<dbReference type="InterPro" id="IPR029060">
    <property type="entry name" value="PIN-like_dom_sf"/>
</dbReference>
<dbReference type="Gene3D" id="1.20.1060.10">
    <property type="entry name" value="Taq DNA Polymerase, Chain T, domain 4"/>
    <property type="match status" value="1"/>
</dbReference>
<evidence type="ECO:0000256" key="5">
    <source>
        <dbReference type="ARBA" id="ARBA00020311"/>
    </source>
</evidence>
<evidence type="ECO:0000313" key="20">
    <source>
        <dbReference type="EMBL" id="CAK8162403.1"/>
    </source>
</evidence>
<dbReference type="PRINTS" id="PR00868">
    <property type="entry name" value="DNAPOLI"/>
</dbReference>
<dbReference type="CDD" id="cd09898">
    <property type="entry name" value="H3TH_53EXO"/>
    <property type="match status" value="1"/>
</dbReference>
<evidence type="ECO:0000256" key="14">
    <source>
        <dbReference type="ARBA" id="ARBA00023204"/>
    </source>
</evidence>
<dbReference type="PANTHER" id="PTHR10133">
    <property type="entry name" value="DNA POLYMERASE I"/>
    <property type="match status" value="1"/>
</dbReference>
<evidence type="ECO:0000256" key="12">
    <source>
        <dbReference type="ARBA" id="ARBA00022932"/>
    </source>
</evidence>
<dbReference type="InterPro" id="IPR036397">
    <property type="entry name" value="RNaseH_sf"/>
</dbReference>
<keyword evidence="6 17" id="KW-0808">Transferase</keyword>
<dbReference type="InterPro" id="IPR043502">
    <property type="entry name" value="DNA/RNA_pol_sf"/>
</dbReference>
<dbReference type="EMBL" id="CAWVOK010000005">
    <property type="protein sequence ID" value="CAK8162403.1"/>
    <property type="molecule type" value="Genomic_DNA"/>
</dbReference>
<dbReference type="Gene3D" id="3.30.70.370">
    <property type="match status" value="1"/>
</dbReference>
<keyword evidence="20" id="KW-0067">ATP-binding</keyword>
<comment type="similarity">
    <text evidence="2 17">Belongs to the DNA polymerase type-A family.</text>
</comment>
<keyword evidence="11 17" id="KW-0269">Exonuclease</keyword>
<dbReference type="InterPro" id="IPR002298">
    <property type="entry name" value="DNA_polymerase_A"/>
</dbReference>
<evidence type="ECO:0000256" key="1">
    <source>
        <dbReference type="ARBA" id="ARBA00002703"/>
    </source>
</evidence>
<keyword evidence="14 17" id="KW-0234">DNA repair</keyword>
<evidence type="ECO:0000256" key="15">
    <source>
        <dbReference type="ARBA" id="ARBA00049244"/>
    </source>
</evidence>
<keyword evidence="13 17" id="KW-0238">DNA-binding</keyword>
<keyword evidence="10 17" id="KW-0227">DNA damage</keyword>
<dbReference type="Gene3D" id="1.10.150.20">
    <property type="entry name" value="5' to 3' exonuclease, C-terminal subdomain"/>
    <property type="match status" value="2"/>
</dbReference>
<dbReference type="NCBIfam" id="TIGR00593">
    <property type="entry name" value="pola"/>
    <property type="match status" value="1"/>
</dbReference>
<dbReference type="PANTHER" id="PTHR10133:SF27">
    <property type="entry name" value="DNA POLYMERASE NU"/>
    <property type="match status" value="1"/>
</dbReference>
<name>A0ABP0ERS0_9RICK</name>
<dbReference type="SMART" id="SM00475">
    <property type="entry name" value="53EXOc"/>
    <property type="match status" value="1"/>
</dbReference>
<proteinExistence type="inferred from homology"/>
<evidence type="ECO:0000256" key="8">
    <source>
        <dbReference type="ARBA" id="ARBA00022705"/>
    </source>
</evidence>
<keyword evidence="8 17" id="KW-0235">DNA replication</keyword>
<feature type="domain" description="DNA-directed DNA polymerase family A palm" evidence="19">
    <location>
        <begin position="650"/>
        <end position="856"/>
    </location>
</feature>
<comment type="subunit">
    <text evidence="3">Single-chain monomer with multiple functions.</text>
</comment>
<dbReference type="CDD" id="cd08637">
    <property type="entry name" value="DNA_pol_A_pol_I_C"/>
    <property type="match status" value="1"/>
</dbReference>
<dbReference type="InterPro" id="IPR020045">
    <property type="entry name" value="DNA_polI_H3TH"/>
</dbReference>
<evidence type="ECO:0000256" key="2">
    <source>
        <dbReference type="ARBA" id="ARBA00007705"/>
    </source>
</evidence>
<dbReference type="NCBIfam" id="NF004397">
    <property type="entry name" value="PRK05755.1"/>
    <property type="match status" value="1"/>
</dbReference>
<comment type="catalytic activity">
    <reaction evidence="15 17">
        <text>DNA(n) + a 2'-deoxyribonucleoside 5'-triphosphate = DNA(n+1) + diphosphate</text>
        <dbReference type="Rhea" id="RHEA:22508"/>
        <dbReference type="Rhea" id="RHEA-COMP:17339"/>
        <dbReference type="Rhea" id="RHEA-COMP:17340"/>
        <dbReference type="ChEBI" id="CHEBI:33019"/>
        <dbReference type="ChEBI" id="CHEBI:61560"/>
        <dbReference type="ChEBI" id="CHEBI:173112"/>
        <dbReference type="EC" id="2.7.7.7"/>
    </reaction>
</comment>
<dbReference type="SMART" id="SM00482">
    <property type="entry name" value="POLAc"/>
    <property type="match status" value="1"/>
</dbReference>
<dbReference type="EC" id="2.7.7.7" evidence="4 16"/>
<dbReference type="Pfam" id="PF01367">
    <property type="entry name" value="5_3_exonuc"/>
    <property type="match status" value="1"/>
</dbReference>
<evidence type="ECO:0000256" key="11">
    <source>
        <dbReference type="ARBA" id="ARBA00022839"/>
    </source>
</evidence>
<dbReference type="Gene3D" id="3.30.420.10">
    <property type="entry name" value="Ribonuclease H-like superfamily/Ribonuclease H"/>
    <property type="match status" value="1"/>
</dbReference>
<dbReference type="GO" id="GO:0005524">
    <property type="term" value="F:ATP binding"/>
    <property type="evidence" value="ECO:0007669"/>
    <property type="project" value="UniProtKB-KW"/>
</dbReference>